<dbReference type="InterPro" id="IPR018060">
    <property type="entry name" value="HTH_AraC"/>
</dbReference>
<dbReference type="Proteomes" id="UP000241440">
    <property type="component" value="Unassembled WGS sequence"/>
</dbReference>
<evidence type="ECO:0000256" key="1">
    <source>
        <dbReference type="ARBA" id="ARBA00022491"/>
    </source>
</evidence>
<dbReference type="PANTHER" id="PTHR11019">
    <property type="entry name" value="HTH-TYPE TRANSCRIPTIONAL REGULATOR NIMR"/>
    <property type="match status" value="1"/>
</dbReference>
<evidence type="ECO:0000259" key="5">
    <source>
        <dbReference type="PROSITE" id="PS01124"/>
    </source>
</evidence>
<evidence type="ECO:0000313" key="6">
    <source>
        <dbReference type="EMBL" id="PSX06308.1"/>
    </source>
</evidence>
<proteinExistence type="predicted"/>
<dbReference type="SUPFAM" id="SSF51182">
    <property type="entry name" value="RmlC-like cupins"/>
    <property type="match status" value="1"/>
</dbReference>
<dbReference type="SUPFAM" id="SSF46689">
    <property type="entry name" value="Homeodomain-like"/>
    <property type="match status" value="1"/>
</dbReference>
<evidence type="ECO:0000256" key="2">
    <source>
        <dbReference type="ARBA" id="ARBA00023015"/>
    </source>
</evidence>
<evidence type="ECO:0000256" key="4">
    <source>
        <dbReference type="ARBA" id="ARBA00023163"/>
    </source>
</evidence>
<dbReference type="CDD" id="cd06124">
    <property type="entry name" value="cupin_NimR-like_N"/>
    <property type="match status" value="1"/>
</dbReference>
<sequence length="266" mass="30045">MTKNITLNKTIPSFDSDSYSQKAVAMRFSRSDVDEELPFHTHRKGQLVLPLSGCVRCKIANAIWMVPTNCAVWIPSQVPHSLTISDDIDICNLFIEPDVIGLPEKACTLSVSPLLRELIVKLAELDQFYEDEGNTARLVDVLIYELSTMPSEQFDFPIPEEPRLQKIALALIANPSDRSTVSEWASKYAMSERTLARLVKQELGLTFGNWRGQLHIVMALQKLSSGEPVQRISEDLGYESVSAFITFFKRTLGRPPKQYIKKRVND</sequence>
<dbReference type="FunFam" id="1.10.10.60:FF:000132">
    <property type="entry name" value="AraC family transcriptional regulator"/>
    <property type="match status" value="1"/>
</dbReference>
<dbReference type="InterPro" id="IPR011051">
    <property type="entry name" value="RmlC_Cupin_sf"/>
</dbReference>
<dbReference type="EMBL" id="PYOY01000008">
    <property type="protein sequence ID" value="PSX06308.1"/>
    <property type="molecule type" value="Genomic_DNA"/>
</dbReference>
<dbReference type="RefSeq" id="WP_080890424.1">
    <property type="nucleotide sequence ID" value="NZ_JZSN01000008.1"/>
</dbReference>
<dbReference type="Gene3D" id="1.10.10.60">
    <property type="entry name" value="Homeodomain-like"/>
    <property type="match status" value="1"/>
</dbReference>
<comment type="caution">
    <text evidence="6">The sequence shown here is derived from an EMBL/GenBank/DDBJ whole genome shotgun (WGS) entry which is preliminary data.</text>
</comment>
<keyword evidence="2" id="KW-0805">Transcription regulation</keyword>
<protein>
    <submittedName>
        <fullName evidence="6">AraC family transcriptional regulator</fullName>
    </submittedName>
</protein>
<evidence type="ECO:0000256" key="3">
    <source>
        <dbReference type="ARBA" id="ARBA00023125"/>
    </source>
</evidence>
<accession>A0A855SAI4</accession>
<dbReference type="GeneID" id="61227615"/>
<evidence type="ECO:0000313" key="7">
    <source>
        <dbReference type="Proteomes" id="UP000241440"/>
    </source>
</evidence>
<keyword evidence="1" id="KW-0678">Repressor</keyword>
<keyword evidence="4" id="KW-0804">Transcription</keyword>
<reference evidence="6 7" key="1">
    <citation type="submission" date="2018-01" db="EMBL/GenBank/DDBJ databases">
        <title>Whole genome sequencing of Histamine producing bacteria.</title>
        <authorList>
            <person name="Butler K."/>
        </authorList>
    </citation>
    <scope>NUCLEOTIDE SEQUENCE [LARGE SCALE GENOMIC DNA]</scope>
    <source>
        <strain evidence="6 7">A2-1</strain>
    </source>
</reference>
<dbReference type="SMART" id="SM00342">
    <property type="entry name" value="HTH_ARAC"/>
    <property type="match status" value="1"/>
</dbReference>
<dbReference type="PROSITE" id="PS01124">
    <property type="entry name" value="HTH_ARAC_FAMILY_2"/>
    <property type="match status" value="1"/>
</dbReference>
<dbReference type="AlphaFoldDB" id="A0A855SAI4"/>
<dbReference type="Gene3D" id="2.60.120.10">
    <property type="entry name" value="Jelly Rolls"/>
    <property type="match status" value="1"/>
</dbReference>
<dbReference type="InterPro" id="IPR009057">
    <property type="entry name" value="Homeodomain-like_sf"/>
</dbReference>
<feature type="domain" description="HTH araC/xylS-type" evidence="5">
    <location>
        <begin position="165"/>
        <end position="262"/>
    </location>
</feature>
<dbReference type="PANTHER" id="PTHR11019:SF199">
    <property type="entry name" value="HTH-TYPE TRANSCRIPTIONAL REGULATOR NIMR"/>
    <property type="match status" value="1"/>
</dbReference>
<dbReference type="GO" id="GO:0043565">
    <property type="term" value="F:sequence-specific DNA binding"/>
    <property type="evidence" value="ECO:0007669"/>
    <property type="project" value="InterPro"/>
</dbReference>
<dbReference type="GO" id="GO:0003700">
    <property type="term" value="F:DNA-binding transcription factor activity"/>
    <property type="evidence" value="ECO:0007669"/>
    <property type="project" value="InterPro"/>
</dbReference>
<name>A0A855SAI4_PHOAN</name>
<dbReference type="Pfam" id="PF12833">
    <property type="entry name" value="HTH_18"/>
    <property type="match status" value="1"/>
</dbReference>
<keyword evidence="3" id="KW-0238">DNA-binding</keyword>
<gene>
    <name evidence="6" type="ORF">C0W41_15545</name>
</gene>
<organism evidence="6 7">
    <name type="scientific">Photobacterium angustum</name>
    <dbReference type="NCBI Taxonomy" id="661"/>
    <lineage>
        <taxon>Bacteria</taxon>
        <taxon>Pseudomonadati</taxon>
        <taxon>Pseudomonadota</taxon>
        <taxon>Gammaproteobacteria</taxon>
        <taxon>Vibrionales</taxon>
        <taxon>Vibrionaceae</taxon>
        <taxon>Photobacterium</taxon>
    </lineage>
</organism>
<dbReference type="InterPro" id="IPR014710">
    <property type="entry name" value="RmlC-like_jellyroll"/>
</dbReference>